<organism evidence="1 2">
    <name type="scientific">Lophiostoma macrostomum CBS 122681</name>
    <dbReference type="NCBI Taxonomy" id="1314788"/>
    <lineage>
        <taxon>Eukaryota</taxon>
        <taxon>Fungi</taxon>
        <taxon>Dikarya</taxon>
        <taxon>Ascomycota</taxon>
        <taxon>Pezizomycotina</taxon>
        <taxon>Dothideomycetes</taxon>
        <taxon>Pleosporomycetidae</taxon>
        <taxon>Pleosporales</taxon>
        <taxon>Lophiostomataceae</taxon>
        <taxon>Lophiostoma</taxon>
    </lineage>
</organism>
<keyword evidence="2" id="KW-1185">Reference proteome</keyword>
<dbReference type="SUPFAM" id="SSF56112">
    <property type="entry name" value="Protein kinase-like (PK-like)"/>
    <property type="match status" value="1"/>
</dbReference>
<evidence type="ECO:0000313" key="1">
    <source>
        <dbReference type="EMBL" id="KAF2647154.1"/>
    </source>
</evidence>
<evidence type="ECO:0008006" key="3">
    <source>
        <dbReference type="Google" id="ProtNLM"/>
    </source>
</evidence>
<dbReference type="PANTHER" id="PTHR37542:SF3">
    <property type="entry name" value="PRION-INHIBITION AND PROPAGATION HELO DOMAIN-CONTAINING PROTEIN"/>
    <property type="match status" value="1"/>
</dbReference>
<name>A0A6A6SLW5_9PLEO</name>
<dbReference type="OrthoDB" id="1911848at2759"/>
<proteinExistence type="predicted"/>
<dbReference type="Gene3D" id="3.40.50.1460">
    <property type="match status" value="1"/>
</dbReference>
<dbReference type="Proteomes" id="UP000799324">
    <property type="component" value="Unassembled WGS sequence"/>
</dbReference>
<reference evidence="1" key="1">
    <citation type="journal article" date="2020" name="Stud. Mycol.">
        <title>101 Dothideomycetes genomes: a test case for predicting lifestyles and emergence of pathogens.</title>
        <authorList>
            <person name="Haridas S."/>
            <person name="Albert R."/>
            <person name="Binder M."/>
            <person name="Bloem J."/>
            <person name="Labutti K."/>
            <person name="Salamov A."/>
            <person name="Andreopoulos B."/>
            <person name="Baker S."/>
            <person name="Barry K."/>
            <person name="Bills G."/>
            <person name="Bluhm B."/>
            <person name="Cannon C."/>
            <person name="Castanera R."/>
            <person name="Culley D."/>
            <person name="Daum C."/>
            <person name="Ezra D."/>
            <person name="Gonzalez J."/>
            <person name="Henrissat B."/>
            <person name="Kuo A."/>
            <person name="Liang C."/>
            <person name="Lipzen A."/>
            <person name="Lutzoni F."/>
            <person name="Magnuson J."/>
            <person name="Mondo S."/>
            <person name="Nolan M."/>
            <person name="Ohm R."/>
            <person name="Pangilinan J."/>
            <person name="Park H.-J."/>
            <person name="Ramirez L."/>
            <person name="Alfaro M."/>
            <person name="Sun H."/>
            <person name="Tritt A."/>
            <person name="Yoshinaga Y."/>
            <person name="Zwiers L.-H."/>
            <person name="Turgeon B."/>
            <person name="Goodwin S."/>
            <person name="Spatafora J."/>
            <person name="Crous P."/>
            <person name="Grigoriev I."/>
        </authorList>
    </citation>
    <scope>NUCLEOTIDE SEQUENCE</scope>
    <source>
        <strain evidence="1">CBS 122681</strain>
    </source>
</reference>
<dbReference type="PANTHER" id="PTHR37542">
    <property type="entry name" value="HELO DOMAIN-CONTAINING PROTEIN-RELATED"/>
    <property type="match status" value="1"/>
</dbReference>
<accession>A0A6A6SLW5</accession>
<protein>
    <recommendedName>
        <fullName evidence="3">Protein kinase domain-containing protein</fullName>
    </recommendedName>
</protein>
<dbReference type="AlphaFoldDB" id="A0A6A6SLW5"/>
<gene>
    <name evidence="1" type="ORF">K491DRAFT_763840</name>
</gene>
<evidence type="ECO:0000313" key="2">
    <source>
        <dbReference type="Proteomes" id="UP000799324"/>
    </source>
</evidence>
<sequence length="748" mass="85698">MVDAAAEEESQHQALLRDALAQYRPRRQQRYSTVNVLLLTWAEDEIGIEDEVVELKRVFSEEFNYFVWRYEIPSKESQVELRIQIESFIGLWGSTDENLVIVFYTGHGGPNLDNQSSEFIWSAKMQGGPTLDWSIIHPLLLETKCDVVIILDCCFAGQAVRSHISHNIEFIAATDKDQFTPDGKDPERPSFTRVFTEQVSLMLREEGKVTIPGLVRRMVPKETGIIKQPFYVPLSPDSTSGPIWLTPWEPIKDSESGAKPAPGQSSPNTMFLRLSLFTPCDASIRQNLQRWMTQGSPFAIEDITVVERAVQDAEATEALVEHLLMPSTPSSSTVSFQWLPERAQSEASALLHDLETALHPPQSTQFEYLDATQVVQNLSKHSTALINFLQDNMALLDETSLSSLQDRIGNSSIELSKRIKMRLSLIREYVPVETSIVKFTDKSEPRQHIRTGWKDKRRVLIEYWYYDDALDSHHADADYQKASKQAARISAFLQEEMNESFRTLLGMGYVHETLHVHRLGFIYQLPADKAAMEPFPLSDLINRIKLVPLDVRARLAGCICQAMLNFHSIGWFHKAITSSNIIVFGEPGKSDENSSNALLHQMIDFSRPYIIGFDCSRPTDAESWSTNRDTTAERIYRHPDRWVGQLPFGRFHDLYALGILLIELGCWKTLPRMDPKKDSFKWVTKPDRLRDYLFGDVMKYLEHSAGTSYANATRYCIQKREWKEFEDWEVQGMIRRNVLQPLLNMHSQ</sequence>
<dbReference type="EMBL" id="MU004673">
    <property type="protein sequence ID" value="KAF2647154.1"/>
    <property type="molecule type" value="Genomic_DNA"/>
</dbReference>
<dbReference type="InterPro" id="IPR011009">
    <property type="entry name" value="Kinase-like_dom_sf"/>
</dbReference>
<dbReference type="Gene3D" id="1.10.510.10">
    <property type="entry name" value="Transferase(Phosphotransferase) domain 1"/>
    <property type="match status" value="1"/>
</dbReference>